<proteinExistence type="predicted"/>
<organism evidence="2 3">
    <name type="scientific">Clostridium sartagoforme</name>
    <dbReference type="NCBI Taxonomy" id="84031"/>
    <lineage>
        <taxon>Bacteria</taxon>
        <taxon>Bacillati</taxon>
        <taxon>Bacillota</taxon>
        <taxon>Clostridia</taxon>
        <taxon>Eubacteriales</taxon>
        <taxon>Clostridiaceae</taxon>
        <taxon>Clostridium</taxon>
    </lineage>
</organism>
<dbReference type="SUPFAM" id="SSF53597">
    <property type="entry name" value="Dihydrofolate reductase-like"/>
    <property type="match status" value="1"/>
</dbReference>
<feature type="domain" description="Bacterial bifunctional deaminase-reductase C-terminal" evidence="1">
    <location>
        <begin position="73"/>
        <end position="161"/>
    </location>
</feature>
<dbReference type="AlphaFoldDB" id="A0A4V3RKT7"/>
<name>A0A4V3RKT7_9CLOT</name>
<dbReference type="InterPro" id="IPR050765">
    <property type="entry name" value="Riboflavin_Biosynth_HTPR"/>
</dbReference>
<gene>
    <name evidence="2" type="ORF">E5347_13445</name>
</gene>
<sequence length="178" mass="20263">MSGKIILNLAISLDGYIADENGGYDWIVGDDNSKLNTENKSDFAKFLEGIDVVVMGRNCYNQNFHKDYKEKDVYIATSENIADYENYHFMNGDICKTISDLKNQGKNIFLFGGGVVIDSFVKEDIIDEYIIGIIPTILGKGRKLFLENNPKIDLNLQEYSVEDGIIVMKYSKRNKYEN</sequence>
<protein>
    <submittedName>
        <fullName evidence="2">Dihydrofolate reductase</fullName>
    </submittedName>
</protein>
<reference evidence="2 3" key="1">
    <citation type="submission" date="2019-04" db="EMBL/GenBank/DDBJ databases">
        <title>Microbes associate with the intestines of laboratory mice.</title>
        <authorList>
            <person name="Navarre W."/>
            <person name="Wong E."/>
            <person name="Huang K."/>
            <person name="Tropini C."/>
            <person name="Ng K."/>
            <person name="Yu B."/>
        </authorList>
    </citation>
    <scope>NUCLEOTIDE SEQUENCE [LARGE SCALE GENOMIC DNA]</scope>
    <source>
        <strain evidence="2 3">NM50_B9-20</strain>
    </source>
</reference>
<dbReference type="Pfam" id="PF01872">
    <property type="entry name" value="RibD_C"/>
    <property type="match status" value="2"/>
</dbReference>
<dbReference type="PANTHER" id="PTHR38011">
    <property type="entry name" value="DIHYDROFOLATE REDUCTASE FAMILY PROTEIN (AFU_ORTHOLOGUE AFUA_8G06820)"/>
    <property type="match status" value="1"/>
</dbReference>
<dbReference type="OrthoDB" id="195113at2"/>
<evidence type="ECO:0000259" key="1">
    <source>
        <dbReference type="Pfam" id="PF01872"/>
    </source>
</evidence>
<dbReference type="PANTHER" id="PTHR38011:SF11">
    <property type="entry name" value="2,5-DIAMINO-6-RIBOSYLAMINO-4(3H)-PYRIMIDINONE 5'-PHOSPHATE REDUCTASE"/>
    <property type="match status" value="1"/>
</dbReference>
<feature type="domain" description="Bacterial bifunctional deaminase-reductase C-terminal" evidence="1">
    <location>
        <begin position="4"/>
        <end position="59"/>
    </location>
</feature>
<accession>A0A4V3RKT7</accession>
<dbReference type="InterPro" id="IPR002734">
    <property type="entry name" value="RibDG_C"/>
</dbReference>
<evidence type="ECO:0000313" key="2">
    <source>
        <dbReference type="EMBL" id="TGY41170.1"/>
    </source>
</evidence>
<dbReference type="Gene3D" id="3.40.430.10">
    <property type="entry name" value="Dihydrofolate Reductase, subunit A"/>
    <property type="match status" value="1"/>
</dbReference>
<comment type="caution">
    <text evidence="2">The sequence shown here is derived from an EMBL/GenBank/DDBJ whole genome shotgun (WGS) entry which is preliminary data.</text>
</comment>
<dbReference type="RefSeq" id="WP_136007746.1">
    <property type="nucleotide sequence ID" value="NZ_SRYR01000009.1"/>
</dbReference>
<dbReference type="GO" id="GO:0009231">
    <property type="term" value="P:riboflavin biosynthetic process"/>
    <property type="evidence" value="ECO:0007669"/>
    <property type="project" value="InterPro"/>
</dbReference>
<keyword evidence="3" id="KW-1185">Reference proteome</keyword>
<dbReference type="Proteomes" id="UP000306888">
    <property type="component" value="Unassembled WGS sequence"/>
</dbReference>
<evidence type="ECO:0000313" key="3">
    <source>
        <dbReference type="Proteomes" id="UP000306888"/>
    </source>
</evidence>
<dbReference type="GO" id="GO:0008703">
    <property type="term" value="F:5-amino-6-(5-phosphoribosylamino)uracil reductase activity"/>
    <property type="evidence" value="ECO:0007669"/>
    <property type="project" value="InterPro"/>
</dbReference>
<dbReference type="EMBL" id="SRYR01000009">
    <property type="protein sequence ID" value="TGY41170.1"/>
    <property type="molecule type" value="Genomic_DNA"/>
</dbReference>
<dbReference type="InterPro" id="IPR024072">
    <property type="entry name" value="DHFR-like_dom_sf"/>
</dbReference>